<dbReference type="InterPro" id="IPR007435">
    <property type="entry name" value="DUF484"/>
</dbReference>
<keyword evidence="2" id="KW-1185">Reference proteome</keyword>
<dbReference type="PANTHER" id="PTHR38765:SF1">
    <property type="entry name" value="DUF484 DOMAIN-CONTAINING PROTEIN"/>
    <property type="match status" value="1"/>
</dbReference>
<sequence>MSTDTPTQEQIVQYLRDNPELLAQINVPHPYSGQAISIGERQVMLLRDRARNLENKLKEFIQFAEENDSIGEKMHHLSLGLMRAQSLAAVLESLYLSLGDQFAIPHVALRIWSGAGDLPEFAPVGTPVRELAGGLGQPQCGGDAPEEIRAWFGEAGGHLRSFALTPLRDRNVEGLLVMASEDAARFYPEMGTLYLNWLGELASAAIARFA</sequence>
<proteinExistence type="predicted"/>
<dbReference type="PANTHER" id="PTHR38765">
    <property type="entry name" value="DUF484 DOMAIN-CONTAINING PROTEIN"/>
    <property type="match status" value="1"/>
</dbReference>
<dbReference type="Proteomes" id="UP000295443">
    <property type="component" value="Unassembled WGS sequence"/>
</dbReference>
<organism evidence="1 2">
    <name type="scientific">Parasulfuritortus cantonensis</name>
    <dbReference type="NCBI Taxonomy" id="2528202"/>
    <lineage>
        <taxon>Bacteria</taxon>
        <taxon>Pseudomonadati</taxon>
        <taxon>Pseudomonadota</taxon>
        <taxon>Betaproteobacteria</taxon>
        <taxon>Nitrosomonadales</taxon>
        <taxon>Thiobacillaceae</taxon>
        <taxon>Parasulfuritortus</taxon>
    </lineage>
</organism>
<comment type="caution">
    <text evidence="1">The sequence shown here is derived from an EMBL/GenBank/DDBJ whole genome shotgun (WGS) entry which is preliminary data.</text>
</comment>
<dbReference type="RefSeq" id="WP_131447606.1">
    <property type="nucleotide sequence ID" value="NZ_SJZB01000042.1"/>
</dbReference>
<dbReference type="EMBL" id="SJZB01000042">
    <property type="protein sequence ID" value="TCJ12804.1"/>
    <property type="molecule type" value="Genomic_DNA"/>
</dbReference>
<dbReference type="Pfam" id="PF04340">
    <property type="entry name" value="DUF484"/>
    <property type="match status" value="1"/>
</dbReference>
<reference evidence="1 2" key="1">
    <citation type="submission" date="2019-03" db="EMBL/GenBank/DDBJ databases">
        <title>Genome sequence of Thiobacillaceae bacterium LSR1, a sulfur-oxidizing bacterium isolated from freshwater sediment.</title>
        <authorList>
            <person name="Li S."/>
        </authorList>
    </citation>
    <scope>NUCLEOTIDE SEQUENCE [LARGE SCALE GENOMIC DNA]</scope>
    <source>
        <strain evidence="1 2">LSR1</strain>
    </source>
</reference>
<evidence type="ECO:0000313" key="1">
    <source>
        <dbReference type="EMBL" id="TCJ12804.1"/>
    </source>
</evidence>
<dbReference type="AlphaFoldDB" id="A0A4R1B3Z9"/>
<evidence type="ECO:0000313" key="2">
    <source>
        <dbReference type="Proteomes" id="UP000295443"/>
    </source>
</evidence>
<dbReference type="OrthoDB" id="8525200at2"/>
<gene>
    <name evidence="1" type="ORF">EZJ19_11225</name>
</gene>
<dbReference type="InterPro" id="IPR029016">
    <property type="entry name" value="GAF-like_dom_sf"/>
</dbReference>
<dbReference type="Gene3D" id="3.30.450.40">
    <property type="match status" value="1"/>
</dbReference>
<name>A0A4R1B3Z9_9PROT</name>
<accession>A0A4R1B3Z9</accession>
<protein>
    <submittedName>
        <fullName evidence="1">DUF484 family protein</fullName>
    </submittedName>
</protein>